<dbReference type="GeneID" id="38470369"/>
<feature type="region of interest" description="Disordered" evidence="1">
    <location>
        <begin position="238"/>
        <end position="264"/>
    </location>
</feature>
<evidence type="ECO:0000256" key="1">
    <source>
        <dbReference type="SAM" id="MobiDB-lite"/>
    </source>
</evidence>
<dbReference type="RefSeq" id="WP_124897009.1">
    <property type="nucleotide sequence ID" value="NZ_CP034145.1"/>
</dbReference>
<protein>
    <submittedName>
        <fullName evidence="2">Uncharacterized protein</fullName>
    </submittedName>
</protein>
<gene>
    <name evidence="2" type="ORF">DU502_03745</name>
</gene>
<dbReference type="Proteomes" id="UP000282007">
    <property type="component" value="Chromosome"/>
</dbReference>
<reference evidence="2 3" key="1">
    <citation type="submission" date="2018-07" db="EMBL/GenBank/DDBJ databases">
        <title>Genome sequences of Haloplanus aerogenes JCM 16430T.</title>
        <authorList>
            <person name="Kim Y.B."/>
            <person name="Roh S.W."/>
        </authorList>
    </citation>
    <scope>NUCLEOTIDE SEQUENCE [LARGE SCALE GENOMIC DNA]</scope>
    <source>
        <strain evidence="2 3">JCM 16430</strain>
    </source>
</reference>
<feature type="region of interest" description="Disordered" evidence="1">
    <location>
        <begin position="21"/>
        <end position="48"/>
    </location>
</feature>
<proteinExistence type="predicted"/>
<keyword evidence="3" id="KW-1185">Reference proteome</keyword>
<sequence length="278" mass="29917">MHRRTFVASMGGTLAALTGCLGNRRQSDGPPPTGTRTRTATPTRTDEPTADVTVESLHLQYGVVTPSSPDSIGISHADTPYLVASVRVDGPLSWEAFGLRMADVRYAPTRLDRLYRTTWGEDHWYERGRSDGLVLFEAPSTATDDLQLIWPGGERPVDDGIVARLDGETPRLSASFDVPETHDGRTAPDITIDVTNEGSTAGRFLGALNRVGPVVAYTPVTRLSRLVPAGESETISVADSWGGSPAEERLGDGEPDVTYRLDYPGGEDAAAIRLRDPS</sequence>
<dbReference type="AlphaFoldDB" id="A0A3G8QS78"/>
<feature type="compositionally biased region" description="Low complexity" evidence="1">
    <location>
        <begin position="34"/>
        <end position="43"/>
    </location>
</feature>
<dbReference type="OrthoDB" id="270566at2157"/>
<dbReference type="EMBL" id="CP034145">
    <property type="protein sequence ID" value="AZH24548.1"/>
    <property type="molecule type" value="Genomic_DNA"/>
</dbReference>
<evidence type="ECO:0000313" key="2">
    <source>
        <dbReference type="EMBL" id="AZH24548.1"/>
    </source>
</evidence>
<organism evidence="2 3">
    <name type="scientific">Haloplanus aerogenes</name>
    <dbReference type="NCBI Taxonomy" id="660522"/>
    <lineage>
        <taxon>Archaea</taxon>
        <taxon>Methanobacteriati</taxon>
        <taxon>Methanobacteriota</taxon>
        <taxon>Stenosarchaea group</taxon>
        <taxon>Halobacteria</taxon>
        <taxon>Halobacteriales</taxon>
        <taxon>Haloferacaceae</taxon>
        <taxon>Haloplanus</taxon>
    </lineage>
</organism>
<accession>A0A3G8QS78</accession>
<dbReference type="KEGG" id="haer:DU502_03745"/>
<name>A0A3G8QS78_9EURY</name>
<dbReference type="PROSITE" id="PS51257">
    <property type="entry name" value="PROKAR_LIPOPROTEIN"/>
    <property type="match status" value="1"/>
</dbReference>
<evidence type="ECO:0000313" key="3">
    <source>
        <dbReference type="Proteomes" id="UP000282007"/>
    </source>
</evidence>